<proteinExistence type="predicted"/>
<reference evidence="2 3" key="1">
    <citation type="submission" date="2017-04" db="EMBL/GenBank/DDBJ databases">
        <title>Unexpected and diverse lifestyles within the genus Limnohabitans.</title>
        <authorList>
            <person name="Kasalicky V."/>
            <person name="Mehrshad M."/>
            <person name="Andrei S.-A."/>
            <person name="Salcher M."/>
            <person name="Kratochvilova H."/>
            <person name="Simek K."/>
            <person name="Ghai R."/>
        </authorList>
    </citation>
    <scope>NUCLEOTIDE SEQUENCE [LARGE SCALE GENOMIC DNA]</scope>
    <source>
        <strain evidence="2 3">II-B4</strain>
    </source>
</reference>
<keyword evidence="3" id="KW-1185">Reference proteome</keyword>
<organism evidence="2 3">
    <name type="scientific">Limnohabitans parvus II-B4</name>
    <dbReference type="NCBI Taxonomy" id="1293052"/>
    <lineage>
        <taxon>Bacteria</taxon>
        <taxon>Pseudomonadati</taxon>
        <taxon>Pseudomonadota</taxon>
        <taxon>Betaproteobacteria</taxon>
        <taxon>Burkholderiales</taxon>
        <taxon>Comamonadaceae</taxon>
        <taxon>Limnohabitans</taxon>
    </lineage>
</organism>
<keyword evidence="1" id="KW-1133">Transmembrane helix</keyword>
<evidence type="ECO:0000313" key="2">
    <source>
        <dbReference type="EMBL" id="PUE54294.1"/>
    </source>
</evidence>
<evidence type="ECO:0000313" key="3">
    <source>
        <dbReference type="Proteomes" id="UP000250790"/>
    </source>
</evidence>
<dbReference type="EMBL" id="NESN01000002">
    <property type="protein sequence ID" value="PUE54294.1"/>
    <property type="molecule type" value="Genomic_DNA"/>
</dbReference>
<keyword evidence="1" id="KW-0812">Transmembrane</keyword>
<dbReference type="Proteomes" id="UP000250790">
    <property type="component" value="Unassembled WGS sequence"/>
</dbReference>
<dbReference type="OrthoDB" id="5958009at2"/>
<name>A0A315EEN3_9BURK</name>
<keyword evidence="1" id="KW-0472">Membrane</keyword>
<evidence type="ECO:0000256" key="1">
    <source>
        <dbReference type="SAM" id="Phobius"/>
    </source>
</evidence>
<gene>
    <name evidence="2" type="ORF">B9Z37_07020</name>
</gene>
<sequence>MNSPQTDEQRFAENLPFYVNGSLPTDEHAWMAVRLVQHPQWQTDVDQARQERIACQAVHSDIAESVRLARIRSQLAWPDSTIQTQAPKQKNPRTVLTHPWLTGLLGMLLGALLVAGMGIRAPHGGPTTNAKQDAALHRGERRDCPVAQDIRISLSPSTQWGVLAQLLRKLQLQLVSGPNQDGEVWVRIDKGASMAETLSLLRNSPLIELALPASTPPLSPPCPS</sequence>
<accession>A0A315EEN3</accession>
<protein>
    <submittedName>
        <fullName evidence="2">Uncharacterized protein</fullName>
    </submittedName>
</protein>
<comment type="caution">
    <text evidence="2">The sequence shown here is derived from an EMBL/GenBank/DDBJ whole genome shotgun (WGS) entry which is preliminary data.</text>
</comment>
<feature type="transmembrane region" description="Helical" evidence="1">
    <location>
        <begin position="100"/>
        <end position="119"/>
    </location>
</feature>
<dbReference type="AlphaFoldDB" id="A0A315EEN3"/>
<dbReference type="RefSeq" id="WP_108312258.1">
    <property type="nucleotide sequence ID" value="NZ_NESN01000002.1"/>
</dbReference>